<keyword evidence="1" id="KW-0812">Transmembrane</keyword>
<gene>
    <name evidence="2" type="primary">186</name>
    <name evidence="2" type="ORF">SEA_DAUBENSKI_191</name>
</gene>
<proteinExistence type="predicted"/>
<dbReference type="EMBL" id="MN444876">
    <property type="protein sequence ID" value="QGH76463.1"/>
    <property type="molecule type" value="Genomic_DNA"/>
</dbReference>
<dbReference type="KEGG" id="vg:65122900"/>
<dbReference type="GeneID" id="65122900"/>
<keyword evidence="1" id="KW-1133">Transmembrane helix</keyword>
<evidence type="ECO:0000313" key="2">
    <source>
        <dbReference type="EMBL" id="QGH76463.1"/>
    </source>
</evidence>
<feature type="transmembrane region" description="Helical" evidence="1">
    <location>
        <begin position="6"/>
        <end position="25"/>
    </location>
</feature>
<evidence type="ECO:0000256" key="1">
    <source>
        <dbReference type="SAM" id="Phobius"/>
    </source>
</evidence>
<reference evidence="2 3" key="1">
    <citation type="submission" date="2019-09" db="EMBL/GenBank/DDBJ databases">
        <authorList>
            <person name="Cummings J.R."/>
            <person name="Eaglin Z.M."/>
            <person name="Kluemper A.J."/>
            <person name="Powell E.A."/>
            <person name="Stamm J."/>
            <person name="Thompson S.A."/>
            <person name="Tolsma S."/>
            <person name="Caruso S.M."/>
            <person name="Garlena R.A."/>
            <person name="Russell D.A."/>
            <person name="Pope W.H."/>
            <person name="Jacobs-Se D."/>
            <person name="Hatfull G.F."/>
        </authorList>
    </citation>
    <scope>NUCLEOTIDE SEQUENCE [LARGE SCALE GENOMIC DNA]</scope>
</reference>
<organism evidence="2 3">
    <name type="scientific">Streptomyces phage Daubenski</name>
    <dbReference type="NCBI Taxonomy" id="2653725"/>
    <lineage>
        <taxon>Viruses</taxon>
        <taxon>Duplodnaviria</taxon>
        <taxon>Heunggongvirae</taxon>
        <taxon>Uroviricota</taxon>
        <taxon>Caudoviricetes</taxon>
        <taxon>Stanwilliamsviridae</taxon>
        <taxon>Boydwoodruffvirinae</taxon>
        <taxon>Samistivirus</taxon>
        <taxon>Samistivirus daubenski</taxon>
    </lineage>
</organism>
<sequence>MFEVIGFIVVTLVWGWVALIPFGIAMLPSDMPNWQRLLCFAISAGIVVGWFLLMGPFIHISMG</sequence>
<protein>
    <submittedName>
        <fullName evidence="2">Uncharacterized protein</fullName>
    </submittedName>
</protein>
<dbReference type="RefSeq" id="YP_010104920.1">
    <property type="nucleotide sequence ID" value="NC_055822.1"/>
</dbReference>
<dbReference type="Proteomes" id="UP000375470">
    <property type="component" value="Segment"/>
</dbReference>
<keyword evidence="1" id="KW-0472">Membrane</keyword>
<feature type="transmembrane region" description="Helical" evidence="1">
    <location>
        <begin position="37"/>
        <end position="58"/>
    </location>
</feature>
<evidence type="ECO:0000313" key="3">
    <source>
        <dbReference type="Proteomes" id="UP000375470"/>
    </source>
</evidence>
<name>A0A5Q2WIF7_9CAUD</name>
<keyword evidence="3" id="KW-1185">Reference proteome</keyword>
<accession>A0A5Q2WIF7</accession>